<evidence type="ECO:0000259" key="1">
    <source>
        <dbReference type="Pfam" id="PF00586"/>
    </source>
</evidence>
<dbReference type="PANTHER" id="PTHR30270">
    <property type="entry name" value="THIAMINE-MONOPHOSPHATE KINASE"/>
    <property type="match status" value="1"/>
</dbReference>
<feature type="non-terminal residue" evidence="2">
    <location>
        <position position="175"/>
    </location>
</feature>
<dbReference type="GO" id="GO:0009228">
    <property type="term" value="P:thiamine biosynthetic process"/>
    <property type="evidence" value="ECO:0007669"/>
    <property type="project" value="InterPro"/>
</dbReference>
<dbReference type="Pfam" id="PF00586">
    <property type="entry name" value="AIRS"/>
    <property type="match status" value="1"/>
</dbReference>
<feature type="domain" description="PurM-like N-terminal" evidence="1">
    <location>
        <begin position="32"/>
        <end position="146"/>
    </location>
</feature>
<accession>A0A849T0C1</accession>
<sequence>MRLRRTVRGEFDLIDRLVSRLPAGDGVTVGPGDDAAVLRPSPDRELVATTDTFVEGVHWDAAWMDAEAMGARLAAANLSDLAAMAATPRWALVSLGVGASPVPETLEATQRGLARALAKHGAAIVGGNVTRTRGAAWWSVTLLGEVAKGAAWTRFGARPGDLLAVTGRPGRAGAA</sequence>
<dbReference type="InterPro" id="IPR036921">
    <property type="entry name" value="PurM-like_N_sf"/>
</dbReference>
<evidence type="ECO:0000313" key="2">
    <source>
        <dbReference type="EMBL" id="NOT34779.1"/>
    </source>
</evidence>
<gene>
    <name evidence="2" type="ORF">HOP12_11490</name>
</gene>
<keyword evidence="2" id="KW-0418">Kinase</keyword>
<dbReference type="AlphaFoldDB" id="A0A849T0C1"/>
<dbReference type="Proteomes" id="UP000580839">
    <property type="component" value="Unassembled WGS sequence"/>
</dbReference>
<evidence type="ECO:0000313" key="3">
    <source>
        <dbReference type="Proteomes" id="UP000580839"/>
    </source>
</evidence>
<dbReference type="Gene3D" id="3.30.1330.10">
    <property type="entry name" value="PurM-like, N-terminal domain"/>
    <property type="match status" value="1"/>
</dbReference>
<dbReference type="EMBL" id="JABFRW010000146">
    <property type="protein sequence ID" value="NOT34779.1"/>
    <property type="molecule type" value="Genomic_DNA"/>
</dbReference>
<dbReference type="CDD" id="cd02194">
    <property type="entry name" value="ThiL"/>
    <property type="match status" value="1"/>
</dbReference>
<dbReference type="InterPro" id="IPR016188">
    <property type="entry name" value="PurM-like_N"/>
</dbReference>
<reference evidence="2 3" key="1">
    <citation type="submission" date="2020-04" db="EMBL/GenBank/DDBJ databases">
        <title>Metagenomic profiling of ammonia- and methane-oxidizing microorganisms in a Dutch drinking water treatment plant.</title>
        <authorList>
            <person name="Poghosyan L."/>
            <person name="Leucker S."/>
        </authorList>
    </citation>
    <scope>NUCLEOTIDE SEQUENCE [LARGE SCALE GENOMIC DNA]</scope>
    <source>
        <strain evidence="2">S-RSF-IL-03</strain>
    </source>
</reference>
<name>A0A849T0C1_UNCEI</name>
<comment type="caution">
    <text evidence="2">The sequence shown here is derived from an EMBL/GenBank/DDBJ whole genome shotgun (WGS) entry which is preliminary data.</text>
</comment>
<organism evidence="2 3">
    <name type="scientific">Eiseniibacteriota bacterium</name>
    <dbReference type="NCBI Taxonomy" id="2212470"/>
    <lineage>
        <taxon>Bacteria</taxon>
        <taxon>Candidatus Eiseniibacteriota</taxon>
    </lineage>
</organism>
<dbReference type="GO" id="GO:0009030">
    <property type="term" value="F:thiamine-phosphate kinase activity"/>
    <property type="evidence" value="ECO:0007669"/>
    <property type="project" value="InterPro"/>
</dbReference>
<keyword evidence="2" id="KW-0808">Transferase</keyword>
<dbReference type="InterPro" id="IPR006283">
    <property type="entry name" value="ThiL-like"/>
</dbReference>
<proteinExistence type="predicted"/>
<dbReference type="SUPFAM" id="SSF55326">
    <property type="entry name" value="PurM N-terminal domain-like"/>
    <property type="match status" value="1"/>
</dbReference>
<protein>
    <submittedName>
        <fullName evidence="2">Thiamine-monophosphate kinase</fullName>
    </submittedName>
</protein>
<dbReference type="PANTHER" id="PTHR30270:SF0">
    <property type="entry name" value="THIAMINE-MONOPHOSPHATE KINASE"/>
    <property type="match status" value="1"/>
</dbReference>